<name>E6XDA7_CELAD</name>
<dbReference type="HOGENOM" id="CLU_1658597_0_0_10"/>
<proteinExistence type="predicted"/>
<dbReference type="eggNOG" id="ENOG50302N7">
    <property type="taxonomic scope" value="Bacteria"/>
</dbReference>
<dbReference type="Proteomes" id="UP000008634">
    <property type="component" value="Chromosome"/>
</dbReference>
<accession>E6XDA7</accession>
<dbReference type="OrthoDB" id="1452272at2"/>
<dbReference type="KEGG" id="cao:Celal_0681"/>
<evidence type="ECO:0000313" key="1">
    <source>
        <dbReference type="EMBL" id="ADV48020.1"/>
    </source>
</evidence>
<reference evidence="1 2" key="1">
    <citation type="journal article" date="2010" name="Stand. Genomic Sci.">
        <title>Complete genome sequence of Cellulophaga algicola type strain (IC166).</title>
        <authorList>
            <person name="Abt B."/>
            <person name="Lu M."/>
            <person name="Misra M."/>
            <person name="Han C."/>
            <person name="Nolan M."/>
            <person name="Lucas S."/>
            <person name="Hammon N."/>
            <person name="Deshpande S."/>
            <person name="Cheng J.F."/>
            <person name="Tapia R."/>
            <person name="Goodwin L."/>
            <person name="Pitluck S."/>
            <person name="Liolios K."/>
            <person name="Pagani I."/>
            <person name="Ivanova N."/>
            <person name="Mavromatis K."/>
            <person name="Ovchinikova G."/>
            <person name="Pati A."/>
            <person name="Chen A."/>
            <person name="Palaniappan K."/>
            <person name="Land M."/>
            <person name="Hauser L."/>
            <person name="Chang Y.J."/>
            <person name="Jeffries C.D."/>
            <person name="Detter J.C."/>
            <person name="Brambilla E."/>
            <person name="Rohde M."/>
            <person name="Tindall B.J."/>
            <person name="Goker M."/>
            <person name="Woyke T."/>
            <person name="Bristow J."/>
            <person name="Eisen J.A."/>
            <person name="Markowitz V."/>
            <person name="Hugenholtz P."/>
            <person name="Kyrpides N.C."/>
            <person name="Klenk H.P."/>
            <person name="Lapidus A."/>
        </authorList>
    </citation>
    <scope>NUCLEOTIDE SEQUENCE [LARGE SCALE GENOMIC DNA]</scope>
    <source>
        <strain evidence="2">DSM 14237 / IC166 / ACAM 630</strain>
    </source>
</reference>
<keyword evidence="2" id="KW-1185">Reference proteome</keyword>
<protein>
    <recommendedName>
        <fullName evidence="3">Lipoprotein</fullName>
    </recommendedName>
</protein>
<evidence type="ECO:0000313" key="2">
    <source>
        <dbReference type="Proteomes" id="UP000008634"/>
    </source>
</evidence>
<organism evidence="1 2">
    <name type="scientific">Cellulophaga algicola (strain DSM 14237 / IC166 / ACAM 630)</name>
    <dbReference type="NCBI Taxonomy" id="688270"/>
    <lineage>
        <taxon>Bacteria</taxon>
        <taxon>Pseudomonadati</taxon>
        <taxon>Bacteroidota</taxon>
        <taxon>Flavobacteriia</taxon>
        <taxon>Flavobacteriales</taxon>
        <taxon>Flavobacteriaceae</taxon>
        <taxon>Cellulophaga</taxon>
    </lineage>
</organism>
<dbReference type="PROSITE" id="PS51257">
    <property type="entry name" value="PROKAR_LIPOPROTEIN"/>
    <property type="match status" value="1"/>
</dbReference>
<dbReference type="RefSeq" id="WP_013549510.1">
    <property type="nucleotide sequence ID" value="NC_014934.1"/>
</dbReference>
<evidence type="ECO:0008006" key="3">
    <source>
        <dbReference type="Google" id="ProtNLM"/>
    </source>
</evidence>
<dbReference type="AlphaFoldDB" id="E6XDA7"/>
<dbReference type="STRING" id="688270.Celal_0681"/>
<dbReference type="EMBL" id="CP002453">
    <property type="protein sequence ID" value="ADV48020.1"/>
    <property type="molecule type" value="Genomic_DNA"/>
</dbReference>
<gene>
    <name evidence="1" type="ordered locus">Celal_0681</name>
</gene>
<sequence length="166" mass="18949">MTFKIFRITLVVCYGMLLSCKNPNQKTTLITDEETTEQEAKITPAINVTIENEDLQKIIQQSIDLPELQQYFHSTELPERSPLIIVSNNKIPTSLELDKFGKKVQILDVSKLKNKEQAHLLFSTIVISENTASIIFNYPIEGIHVSIEFAKLNNEWTVVTSKLNEQ</sequence>